<sequence length="947" mass="100679">MRKILPALFFLLLCLATPSFADEILVPAGSTWKYLDNGSNQGTAWTGTAFNDGTWASGAAQLGFGDGDEATVVNGGPSTSRFVTTYFRRSLGITNASSFTGYALQVKRDDGVVVYVNGVEVYRNNMPSGAIAFNTYASTAVSDDGATFQAVNLGAGAFVTGNNVIAVEIHQSNATSSDLSFDLELTGITPVDQVLVPAGSTWKYLDNGSNQGTAWRGTSFNDGTWAEGAAQLGYGDGDEATVVNGGPATSRFVTTYFRRSLGITNAAAFTSYALEVKRDDGVVVYVNGVEVYRNNMPSGTVAFNTYASTAAGDDGATFQTVNLGTGAFVTGNNVIAVEVHQSNATSSDVSFDLQLTGVGSSTAGVNEVIYLWSGAVQPTSATVVAKLTNASTTCRLVVSTSASLANPVLSAAVTASAANNYMAKMPITGLTPNTPYYYAVQSGGVTDGSSDDIGRFQTPADGAFSFKFTLGACAVNSNHQAYTLMDSKQPAFHLATGDFHYANPNSGTDVNVHRLPYEQNMLSQAPTRTFFLRTPLAYVWDDHDYCGNDSQGSSVGRTNARQAFQEYVPHYPLAAGSGNVPVYQAFTIGRVHFILSDLRSERITSTMMGATQKTWFKNQCLYARDNNLMIAWVTSVSFGGTIADNWGGFTAERTELGNFFRDNDIRNLCILSGDAHMVAIDNGSNHDFSTGANNPNDYPVFQAAAINNNGSTKGGTYSEGGTFPNPSSTTGQYGLVEVTDNGGSTITIKFTAYRTAGNTASESVLTSYTFSRTLSTAAAAAGSLSARTVAQGQKVQLAWNAPSPAGPYVLEHSKDGRHYVPIRTVTGTSGAFTHDTPETGWNYYLLRGANGQIQRRQLFVLGNIGLSLAPNPASSHVAVHLSHVKGVGEGRYILYNNRMKTQLQGDVKLREGNNTFDIETGHLPAGEYFLHVVLNGNEIVQKLVVLK</sequence>
<dbReference type="Pfam" id="PF16655">
    <property type="entry name" value="PhoD_N"/>
    <property type="match status" value="1"/>
</dbReference>
<evidence type="ECO:0008006" key="5">
    <source>
        <dbReference type="Google" id="ProtNLM"/>
    </source>
</evidence>
<dbReference type="Gene3D" id="3.60.21.70">
    <property type="entry name" value="PhoD-like phosphatase"/>
    <property type="match status" value="1"/>
</dbReference>
<dbReference type="Gene3D" id="2.60.120.260">
    <property type="entry name" value="Galactose-binding domain-like"/>
    <property type="match status" value="2"/>
</dbReference>
<evidence type="ECO:0000313" key="4">
    <source>
        <dbReference type="EMBL" id="CAA9324265.1"/>
    </source>
</evidence>
<name>A0A6J4L7A3_9SPHI</name>
<dbReference type="Pfam" id="PF09423">
    <property type="entry name" value="PhoD"/>
    <property type="match status" value="1"/>
</dbReference>
<reference evidence="4" key="1">
    <citation type="submission" date="2020-02" db="EMBL/GenBank/DDBJ databases">
        <authorList>
            <person name="Meier V. D."/>
        </authorList>
    </citation>
    <scope>NUCLEOTIDE SEQUENCE</scope>
    <source>
        <strain evidence="4">AVDCRST_MAG56</strain>
    </source>
</reference>
<dbReference type="InterPro" id="IPR038607">
    <property type="entry name" value="PhoD-like_sf"/>
</dbReference>
<evidence type="ECO:0000259" key="3">
    <source>
        <dbReference type="Pfam" id="PF16655"/>
    </source>
</evidence>
<feature type="signal peptide" evidence="1">
    <location>
        <begin position="1"/>
        <end position="21"/>
    </location>
</feature>
<evidence type="ECO:0000259" key="2">
    <source>
        <dbReference type="Pfam" id="PF09423"/>
    </source>
</evidence>
<dbReference type="PANTHER" id="PTHR33987">
    <property type="entry name" value="CALCINEURIN-LIKE METALLO-PHOSPHOESTERASE SUPERFAMILY PROTEIN"/>
    <property type="match status" value="1"/>
</dbReference>
<evidence type="ECO:0000256" key="1">
    <source>
        <dbReference type="SAM" id="SignalP"/>
    </source>
</evidence>
<dbReference type="CDD" id="cd07389">
    <property type="entry name" value="MPP_PhoD"/>
    <property type="match status" value="1"/>
</dbReference>
<dbReference type="AlphaFoldDB" id="A0A6J4L7A3"/>
<dbReference type="InterPro" id="IPR018946">
    <property type="entry name" value="PhoD-like_MPP"/>
</dbReference>
<feature type="domain" description="Phospholipase D N-terminal" evidence="3">
    <location>
        <begin position="373"/>
        <end position="458"/>
    </location>
</feature>
<protein>
    <recommendedName>
        <fullName evidence="5">PhoD-like phosphatase metallophosphatase domain-containing protein</fullName>
    </recommendedName>
</protein>
<gene>
    <name evidence="4" type="ORF">AVDCRST_MAG56-7064</name>
</gene>
<dbReference type="SUPFAM" id="SSF56300">
    <property type="entry name" value="Metallo-dependent phosphatases"/>
    <property type="match status" value="1"/>
</dbReference>
<dbReference type="InterPro" id="IPR032093">
    <property type="entry name" value="PhoD_N"/>
</dbReference>
<accession>A0A6J4L7A3</accession>
<feature type="domain" description="PhoD-like phosphatase metallophosphatase" evidence="2">
    <location>
        <begin position="480"/>
        <end position="682"/>
    </location>
</feature>
<dbReference type="InterPro" id="IPR029052">
    <property type="entry name" value="Metallo-depent_PP-like"/>
</dbReference>
<dbReference type="PANTHER" id="PTHR33987:SF1">
    <property type="entry name" value="CALCINEURIN-LIKE METALLO-PHOSPHOESTERASE SUPERFAMILY PROTEIN"/>
    <property type="match status" value="1"/>
</dbReference>
<feature type="chain" id="PRO_5026978519" description="PhoD-like phosphatase metallophosphatase domain-containing protein" evidence="1">
    <location>
        <begin position="22"/>
        <end position="947"/>
    </location>
</feature>
<organism evidence="4">
    <name type="scientific">uncultured Cytophagales bacterium</name>
    <dbReference type="NCBI Taxonomy" id="158755"/>
    <lineage>
        <taxon>Bacteria</taxon>
        <taxon>Pseudomonadati</taxon>
        <taxon>Bacteroidota</taxon>
        <taxon>Sphingobacteriia</taxon>
        <taxon>Sphingobacteriales</taxon>
        <taxon>environmental samples</taxon>
    </lineage>
</organism>
<proteinExistence type="predicted"/>
<dbReference type="EMBL" id="CADCTQ010000586">
    <property type="protein sequence ID" value="CAA9324265.1"/>
    <property type="molecule type" value="Genomic_DNA"/>
</dbReference>
<keyword evidence="1" id="KW-0732">Signal</keyword>